<dbReference type="SMART" id="SM00855">
    <property type="entry name" value="PGAM"/>
    <property type="match status" value="1"/>
</dbReference>
<dbReference type="NCBIfam" id="TIGR03162">
    <property type="entry name" value="ribazole_cobC"/>
    <property type="match status" value="1"/>
</dbReference>
<feature type="active site" description="Proton donor/acceptor" evidence="2">
    <location>
        <position position="82"/>
    </location>
</feature>
<dbReference type="PIRSF" id="PIRSF000709">
    <property type="entry name" value="6PFK_2-Ptase"/>
    <property type="match status" value="1"/>
</dbReference>
<evidence type="ECO:0000313" key="6">
    <source>
        <dbReference type="Proteomes" id="UP000324646"/>
    </source>
</evidence>
<dbReference type="AlphaFoldDB" id="A0A5C0SDH1"/>
<dbReference type="GO" id="GO:0043755">
    <property type="term" value="F:alpha-ribazole phosphatase activity"/>
    <property type="evidence" value="ECO:0007669"/>
    <property type="project" value="UniProtKB-UniRule"/>
</dbReference>
<evidence type="ECO:0000256" key="2">
    <source>
        <dbReference type="PIRSR" id="PIRSR613078-1"/>
    </source>
</evidence>
<dbReference type="PROSITE" id="PS00175">
    <property type="entry name" value="PG_MUTASE"/>
    <property type="match status" value="1"/>
</dbReference>
<protein>
    <recommendedName>
        <fullName evidence="1">Alpha-ribazole phosphatase</fullName>
        <ecNumber evidence="1">3.1.3.73</ecNumber>
    </recommendedName>
</protein>
<feature type="binding site" evidence="3">
    <location>
        <position position="58"/>
    </location>
    <ligand>
        <name>substrate</name>
    </ligand>
</feature>
<sequence>MLKIILVRHGETENNCDGLYCGWNDIFLTEKGLMQAKKVSEKLKEENFDYIISSDLDRTMKTAEIINQYHHVEIILESNIREMNFGLWEGLSYKEIKEKYPKEVKEWENDWIDYVTPNGESVKQMYERVTKAIDKIIHKNKRGNILIVAHAGSIRAILAYLIGRGMKDYWKYKIDNCGICIIEIIDKFPVLTALNQ</sequence>
<name>A0A5C0SDH1_CRATE</name>
<evidence type="ECO:0000256" key="1">
    <source>
        <dbReference type="NCBIfam" id="TIGR03162"/>
    </source>
</evidence>
<dbReference type="SUPFAM" id="SSF53254">
    <property type="entry name" value="Phosphoglycerate mutase-like"/>
    <property type="match status" value="1"/>
</dbReference>
<feature type="binding site" evidence="3">
    <location>
        <begin position="8"/>
        <end position="15"/>
    </location>
    <ligand>
        <name>substrate</name>
    </ligand>
</feature>
<dbReference type="EC" id="3.1.3.73" evidence="1"/>
<dbReference type="PANTHER" id="PTHR48100:SF59">
    <property type="entry name" value="ADENOSYLCOBALAMIN_ALPHA-RIBAZOLE PHOSPHATASE"/>
    <property type="match status" value="1"/>
</dbReference>
<dbReference type="CDD" id="cd07067">
    <property type="entry name" value="HP_PGM_like"/>
    <property type="match status" value="1"/>
</dbReference>
<accession>A0A5C0SDH1</accession>
<reference evidence="5 6" key="1">
    <citation type="submission" date="2019-07" db="EMBL/GenBank/DDBJ databases">
        <title>Complete genome of Crassaminicella thermophila SY095.</title>
        <authorList>
            <person name="Li X."/>
        </authorList>
    </citation>
    <scope>NUCLEOTIDE SEQUENCE [LARGE SCALE GENOMIC DNA]</scope>
    <source>
        <strain evidence="5 6">SY095</strain>
    </source>
</reference>
<keyword evidence="6" id="KW-1185">Reference proteome</keyword>
<evidence type="ECO:0000313" key="5">
    <source>
        <dbReference type="EMBL" id="QEK11806.1"/>
    </source>
</evidence>
<gene>
    <name evidence="5" type="primary">cobC</name>
    <name evidence="5" type="ORF">FQB35_05170</name>
</gene>
<dbReference type="Proteomes" id="UP000324646">
    <property type="component" value="Chromosome"/>
</dbReference>
<dbReference type="KEGG" id="crs:FQB35_05170"/>
<dbReference type="Pfam" id="PF00300">
    <property type="entry name" value="His_Phos_1"/>
    <property type="match status" value="1"/>
</dbReference>
<dbReference type="InterPro" id="IPR029033">
    <property type="entry name" value="His_PPase_superfam"/>
</dbReference>
<dbReference type="GO" id="GO:0009236">
    <property type="term" value="P:cobalamin biosynthetic process"/>
    <property type="evidence" value="ECO:0007669"/>
    <property type="project" value="UniProtKB-UniRule"/>
</dbReference>
<evidence type="ECO:0000256" key="3">
    <source>
        <dbReference type="PIRSR" id="PIRSR613078-2"/>
    </source>
</evidence>
<dbReference type="InterPro" id="IPR013078">
    <property type="entry name" value="His_Pase_superF_clade-1"/>
</dbReference>
<dbReference type="OrthoDB" id="7925971at2"/>
<dbReference type="EMBL" id="CP042243">
    <property type="protein sequence ID" value="QEK11806.1"/>
    <property type="molecule type" value="Genomic_DNA"/>
</dbReference>
<organism evidence="5 6">
    <name type="scientific">Crassaminicella thermophila</name>
    <dbReference type="NCBI Taxonomy" id="2599308"/>
    <lineage>
        <taxon>Bacteria</taxon>
        <taxon>Bacillati</taxon>
        <taxon>Bacillota</taxon>
        <taxon>Clostridia</taxon>
        <taxon>Eubacteriales</taxon>
        <taxon>Clostridiaceae</taxon>
        <taxon>Crassaminicella</taxon>
    </lineage>
</organism>
<dbReference type="RefSeq" id="WP_148808961.1">
    <property type="nucleotide sequence ID" value="NZ_CP042243.1"/>
</dbReference>
<dbReference type="InterPro" id="IPR050275">
    <property type="entry name" value="PGM_Phosphatase"/>
</dbReference>
<feature type="site" description="Transition state stabilizer" evidence="4">
    <location>
        <position position="150"/>
    </location>
</feature>
<dbReference type="GO" id="GO:0005737">
    <property type="term" value="C:cytoplasm"/>
    <property type="evidence" value="ECO:0007669"/>
    <property type="project" value="TreeGrafter"/>
</dbReference>
<proteinExistence type="predicted"/>
<dbReference type="Gene3D" id="3.40.50.1240">
    <property type="entry name" value="Phosphoglycerate mutase-like"/>
    <property type="match status" value="1"/>
</dbReference>
<evidence type="ECO:0000256" key="4">
    <source>
        <dbReference type="PIRSR" id="PIRSR613078-3"/>
    </source>
</evidence>
<feature type="active site" description="Tele-phosphohistidine intermediate" evidence="2">
    <location>
        <position position="9"/>
    </location>
</feature>
<dbReference type="PANTHER" id="PTHR48100">
    <property type="entry name" value="BROAD-SPECIFICITY PHOSPHATASE YOR283W-RELATED"/>
    <property type="match status" value="1"/>
</dbReference>
<dbReference type="InterPro" id="IPR017578">
    <property type="entry name" value="Ribazole_CobC"/>
</dbReference>
<dbReference type="InterPro" id="IPR001345">
    <property type="entry name" value="PG/BPGM_mutase_AS"/>
</dbReference>